<proteinExistence type="predicted"/>
<dbReference type="InterPro" id="IPR032524">
    <property type="entry name" value="ABC_tran_C"/>
</dbReference>
<evidence type="ECO:0000313" key="5">
    <source>
        <dbReference type="Proteomes" id="UP001222800"/>
    </source>
</evidence>
<dbReference type="PANTHER" id="PTHR42855:SF1">
    <property type="entry name" value="ABC TRANSPORTER DOMAIN-CONTAINING PROTEIN"/>
    <property type="match status" value="1"/>
</dbReference>
<gene>
    <name evidence="4" type="ORF">P4S50_11840</name>
</gene>
<dbReference type="InterPro" id="IPR003439">
    <property type="entry name" value="ABC_transporter-like_ATP-bd"/>
</dbReference>
<dbReference type="PROSITE" id="PS50893">
    <property type="entry name" value="ABC_TRANSPORTER_2"/>
    <property type="match status" value="2"/>
</dbReference>
<dbReference type="SMART" id="SM00382">
    <property type="entry name" value="AAA"/>
    <property type="match status" value="2"/>
</dbReference>
<protein>
    <submittedName>
        <fullName evidence="4">ABC-F family ATP-binding cassette domain-containing protein</fullName>
    </submittedName>
</protein>
<dbReference type="PROSITE" id="PS00211">
    <property type="entry name" value="ABC_TRANSPORTER_1"/>
    <property type="match status" value="1"/>
</dbReference>
<dbReference type="InterPro" id="IPR051309">
    <property type="entry name" value="ABCF_ATPase"/>
</dbReference>
<dbReference type="InterPro" id="IPR003593">
    <property type="entry name" value="AAA+_ATPase"/>
</dbReference>
<reference evidence="4 5" key="1">
    <citation type="submission" date="2023-03" db="EMBL/GenBank/DDBJ databases">
        <title>Complete genome sequence of Tepidibacter sp. SWIR-1, isolated from a deep-sea hydrothermal vent.</title>
        <authorList>
            <person name="Li X."/>
        </authorList>
    </citation>
    <scope>NUCLEOTIDE SEQUENCE [LARGE SCALE GENOMIC DNA]</scope>
    <source>
        <strain evidence="4 5">SWIR-1</strain>
    </source>
</reference>
<dbReference type="RefSeq" id="WP_277730999.1">
    <property type="nucleotide sequence ID" value="NZ_CP120733.1"/>
</dbReference>
<dbReference type="Gene3D" id="1.10.287.380">
    <property type="entry name" value="Valyl-tRNA synthetase, C-terminal domain"/>
    <property type="match status" value="1"/>
</dbReference>
<keyword evidence="1" id="KW-0547">Nucleotide-binding</keyword>
<dbReference type="PANTHER" id="PTHR42855">
    <property type="entry name" value="ABC TRANSPORTER ATP-BINDING SUBUNIT"/>
    <property type="match status" value="1"/>
</dbReference>
<organism evidence="4 5">
    <name type="scientific">Tepidibacter hydrothermalis</name>
    <dbReference type="NCBI Taxonomy" id="3036126"/>
    <lineage>
        <taxon>Bacteria</taxon>
        <taxon>Bacillati</taxon>
        <taxon>Bacillota</taxon>
        <taxon>Clostridia</taxon>
        <taxon>Peptostreptococcales</taxon>
        <taxon>Peptostreptococcaceae</taxon>
        <taxon>Tepidibacter</taxon>
    </lineage>
</organism>
<dbReference type="InterPro" id="IPR017871">
    <property type="entry name" value="ABC_transporter-like_CS"/>
</dbReference>
<feature type="domain" description="ABC transporter" evidence="3">
    <location>
        <begin position="319"/>
        <end position="537"/>
    </location>
</feature>
<dbReference type="SUPFAM" id="SSF52540">
    <property type="entry name" value="P-loop containing nucleoside triphosphate hydrolases"/>
    <property type="match status" value="2"/>
</dbReference>
<dbReference type="EMBL" id="CP120733">
    <property type="protein sequence ID" value="WFD09078.1"/>
    <property type="molecule type" value="Genomic_DNA"/>
</dbReference>
<dbReference type="GO" id="GO:0005524">
    <property type="term" value="F:ATP binding"/>
    <property type="evidence" value="ECO:0007669"/>
    <property type="project" value="UniProtKB-KW"/>
</dbReference>
<dbReference type="InterPro" id="IPR037118">
    <property type="entry name" value="Val-tRNA_synth_C_sf"/>
</dbReference>
<dbReference type="Proteomes" id="UP001222800">
    <property type="component" value="Chromosome"/>
</dbReference>
<keyword evidence="5" id="KW-1185">Reference proteome</keyword>
<name>A0ABY8E862_9FIRM</name>
<dbReference type="Gene3D" id="3.40.50.300">
    <property type="entry name" value="P-loop containing nucleotide triphosphate hydrolases"/>
    <property type="match status" value="2"/>
</dbReference>
<evidence type="ECO:0000259" key="3">
    <source>
        <dbReference type="PROSITE" id="PS50893"/>
    </source>
</evidence>
<dbReference type="Pfam" id="PF12848">
    <property type="entry name" value="ABC_tran_Xtn"/>
    <property type="match status" value="1"/>
</dbReference>
<evidence type="ECO:0000313" key="4">
    <source>
        <dbReference type="EMBL" id="WFD09078.1"/>
    </source>
</evidence>
<dbReference type="Pfam" id="PF16326">
    <property type="entry name" value="ABC_tran_CTD"/>
    <property type="match status" value="1"/>
</dbReference>
<dbReference type="InterPro" id="IPR027417">
    <property type="entry name" value="P-loop_NTPase"/>
</dbReference>
<evidence type="ECO:0000256" key="2">
    <source>
        <dbReference type="ARBA" id="ARBA00022840"/>
    </source>
</evidence>
<feature type="domain" description="ABC transporter" evidence="3">
    <location>
        <begin position="4"/>
        <end position="255"/>
    </location>
</feature>
<dbReference type="InterPro" id="IPR032781">
    <property type="entry name" value="ABC_tran_Xtn"/>
</dbReference>
<accession>A0ABY8E862</accession>
<keyword evidence="2 4" id="KW-0067">ATP-binding</keyword>
<dbReference type="CDD" id="cd03221">
    <property type="entry name" value="ABCF_EF-3"/>
    <property type="match status" value="2"/>
</dbReference>
<dbReference type="Pfam" id="PF00005">
    <property type="entry name" value="ABC_tran"/>
    <property type="match status" value="2"/>
</dbReference>
<evidence type="ECO:0000256" key="1">
    <source>
        <dbReference type="ARBA" id="ARBA00022741"/>
    </source>
</evidence>
<sequence length="632" mass="72681">MNIITIENIYKSYSEKKLLEDVSLGINEGEKIGVLGINGTGKSTLLKIIAEVETYDSGKITKARNANIEYLPQNPDFDGDLTVLEQVFKGTSPVMKLISEYEYTLEKLSRNSEDNNLQTKLLNLNQQMDTMNAWQLESEAKSILTKLGISNFDDKVEYLSGGQKKRIALASSLINPCDLLILDEPTNHMDNDTIIWLEEYLNNRKGSLIMITHDRYFLDRVVNKIIEVDGGSLYSYLGNYTKFLELKQEREESLIASERKRKSIFRKELEWIRRGARARSTKQKARIDRFEQLKEDKFEINDNNIDVFTSSARLGKKVIEINNISKSFGSKKILSDFEYTISKGDRIGIIGDNGCGKSTLINMIVGNIQPDSGNIDIGTTVKVGYFSQENEHMDDNLRVIEYIKEQAEGMYTADNKYISASTMLERFLFTKDAQWSLISKLSGGEKRRLYLLRVLMKSPNVLILDEPTNDLDIQTLTILEEYLDGFDGSVITVSHDRYFLDRVVNKILSFKGDSTIEHYVGNYSNYKDFCSQKEEAVVKEVVEKKDKKSYKKKDTRLKFTFKEQKEYEEIDGVIEKLESDISDIDESINGCGSDFEKLQKLTKQKEELESVLEEKMDRWEYLNDLAERIENQ</sequence>